<feature type="domain" description="D-isomer specific 2-hydroxyacid dehydrogenase NAD-binding" evidence="6">
    <location>
        <begin position="127"/>
        <end position="315"/>
    </location>
</feature>
<dbReference type="PANTHER" id="PTHR42789">
    <property type="entry name" value="D-ISOMER SPECIFIC 2-HYDROXYACID DEHYDROGENASE FAMILY PROTEIN (AFU_ORTHOLOGUE AFUA_6G10090)"/>
    <property type="match status" value="1"/>
</dbReference>
<proteinExistence type="inferred from homology"/>
<evidence type="ECO:0000259" key="6">
    <source>
        <dbReference type="Pfam" id="PF02826"/>
    </source>
</evidence>
<dbReference type="Pfam" id="PF02826">
    <property type="entry name" value="2-Hacid_dh_C"/>
    <property type="match status" value="1"/>
</dbReference>
<dbReference type="InterPro" id="IPR006139">
    <property type="entry name" value="D-isomer_2_OHA_DH_cat_dom"/>
</dbReference>
<dbReference type="PANTHER" id="PTHR42789:SF1">
    <property type="entry name" value="D-ISOMER SPECIFIC 2-HYDROXYACID DEHYDROGENASE FAMILY PROTEIN (AFU_ORTHOLOGUE AFUA_6G10090)"/>
    <property type="match status" value="1"/>
</dbReference>
<dbReference type="InterPro" id="IPR029753">
    <property type="entry name" value="D-isomer_DH_CS"/>
</dbReference>
<dbReference type="RefSeq" id="XP_066713446.1">
    <property type="nucleotide sequence ID" value="XM_066859857.1"/>
</dbReference>
<keyword evidence="3" id="KW-0520">NAD</keyword>
<evidence type="ECO:0000313" key="7">
    <source>
        <dbReference type="EMBL" id="KAK8058000.1"/>
    </source>
</evidence>
<dbReference type="Proteomes" id="UP001480595">
    <property type="component" value="Unassembled WGS sequence"/>
</dbReference>
<keyword evidence="2 4" id="KW-0560">Oxidoreductase</keyword>
<dbReference type="SUPFAM" id="SSF52283">
    <property type="entry name" value="Formate/glycerate dehydrogenase catalytic domain-like"/>
    <property type="match status" value="1"/>
</dbReference>
<name>A0ABR1UGG3_9PEZI</name>
<evidence type="ECO:0000256" key="3">
    <source>
        <dbReference type="ARBA" id="ARBA00023027"/>
    </source>
</evidence>
<evidence type="ECO:0000313" key="8">
    <source>
        <dbReference type="Proteomes" id="UP001480595"/>
    </source>
</evidence>
<dbReference type="CDD" id="cd12169">
    <property type="entry name" value="PGDH_like_1"/>
    <property type="match status" value="1"/>
</dbReference>
<organism evidence="7 8">
    <name type="scientific">Apiospora phragmitis</name>
    <dbReference type="NCBI Taxonomy" id="2905665"/>
    <lineage>
        <taxon>Eukaryota</taxon>
        <taxon>Fungi</taxon>
        <taxon>Dikarya</taxon>
        <taxon>Ascomycota</taxon>
        <taxon>Pezizomycotina</taxon>
        <taxon>Sordariomycetes</taxon>
        <taxon>Xylariomycetidae</taxon>
        <taxon>Amphisphaeriales</taxon>
        <taxon>Apiosporaceae</taxon>
        <taxon>Apiospora</taxon>
    </lineage>
</organism>
<reference evidence="7 8" key="1">
    <citation type="submission" date="2023-01" db="EMBL/GenBank/DDBJ databases">
        <title>Analysis of 21 Apiospora genomes using comparative genomics revels a genus with tremendous synthesis potential of carbohydrate active enzymes and secondary metabolites.</title>
        <authorList>
            <person name="Sorensen T."/>
        </authorList>
    </citation>
    <scope>NUCLEOTIDE SEQUENCE [LARGE SCALE GENOMIC DNA]</scope>
    <source>
        <strain evidence="7 8">CBS 135458</strain>
    </source>
</reference>
<dbReference type="InterPro" id="IPR006140">
    <property type="entry name" value="D-isomer_DH_NAD-bd"/>
</dbReference>
<dbReference type="EMBL" id="JAQQWL010000009">
    <property type="protein sequence ID" value="KAK8058000.1"/>
    <property type="molecule type" value="Genomic_DNA"/>
</dbReference>
<dbReference type="Pfam" id="PF00389">
    <property type="entry name" value="2-Hacid_dh"/>
    <property type="match status" value="1"/>
</dbReference>
<evidence type="ECO:0000256" key="2">
    <source>
        <dbReference type="ARBA" id="ARBA00023002"/>
    </source>
</evidence>
<dbReference type="SUPFAM" id="SSF51735">
    <property type="entry name" value="NAD(P)-binding Rossmann-fold domains"/>
    <property type="match status" value="1"/>
</dbReference>
<dbReference type="InterPro" id="IPR050857">
    <property type="entry name" value="D-2-hydroxyacid_DH"/>
</dbReference>
<dbReference type="GeneID" id="92092920"/>
<protein>
    <recommendedName>
        <fullName evidence="9">D-2-hydroxyacid dehydrogenase family protein</fullName>
    </recommendedName>
</protein>
<dbReference type="Gene3D" id="3.40.50.720">
    <property type="entry name" value="NAD(P)-binding Rossmann-like Domain"/>
    <property type="match status" value="2"/>
</dbReference>
<gene>
    <name evidence="7" type="ORF">PG994_008448</name>
</gene>
<evidence type="ECO:0000256" key="1">
    <source>
        <dbReference type="ARBA" id="ARBA00005854"/>
    </source>
</evidence>
<comment type="similarity">
    <text evidence="1 4">Belongs to the D-isomer specific 2-hydroxyacid dehydrogenase family.</text>
</comment>
<dbReference type="PROSITE" id="PS00671">
    <property type="entry name" value="D_2_HYDROXYACID_DH_3"/>
    <property type="match status" value="1"/>
</dbReference>
<accession>A0ABR1UGG3</accession>
<feature type="domain" description="D-isomer specific 2-hydroxyacid dehydrogenase catalytic" evidence="5">
    <location>
        <begin position="23"/>
        <end position="343"/>
    </location>
</feature>
<sequence>MGTKIAVLDDYQELSKPHFDRLRDAGYDVTTFTDTLLRYNHPDTPQEVKDALVKRLEPFAIICTMRERTPIPAELIAQLPNLKLLLTTGRRNAALDVQACRARGVPVAGTDAGAKRRGPNSTTTHCVAMILALARNVAQDDAVMKTGTGNGWQTEAATELSGRVFGTVGLGRLGTSVAKIMNSAFGMRVVAWSSNLTQEAADAKAREVGLPVEDEEDGEKTFKVVSWEELFRTADVGLITREDLAKMKKSALFINTARGPIVNEAGLLEAANSGSIRGVGLDVFVLEPLPHDSPWRTTRWGEEGRARVLLTPHMGYVEEGTMASWYEQQVENILRWEKGEPLKAEFADSGY</sequence>
<keyword evidence="8" id="KW-1185">Reference proteome</keyword>
<comment type="caution">
    <text evidence="7">The sequence shown here is derived from an EMBL/GenBank/DDBJ whole genome shotgun (WGS) entry which is preliminary data.</text>
</comment>
<dbReference type="InterPro" id="IPR036291">
    <property type="entry name" value="NAD(P)-bd_dom_sf"/>
</dbReference>
<evidence type="ECO:0000259" key="5">
    <source>
        <dbReference type="Pfam" id="PF00389"/>
    </source>
</evidence>
<evidence type="ECO:0000256" key="4">
    <source>
        <dbReference type="RuleBase" id="RU003719"/>
    </source>
</evidence>
<evidence type="ECO:0008006" key="9">
    <source>
        <dbReference type="Google" id="ProtNLM"/>
    </source>
</evidence>